<feature type="domain" description="Polymerase beta nucleotidyltransferase" evidence="1">
    <location>
        <begin position="19"/>
        <end position="102"/>
    </location>
</feature>
<gene>
    <name evidence="2" type="ORF">E7272_07645</name>
</gene>
<dbReference type="Proteomes" id="UP000766246">
    <property type="component" value="Unassembled WGS sequence"/>
</dbReference>
<dbReference type="SUPFAM" id="SSF81301">
    <property type="entry name" value="Nucleotidyltransferase"/>
    <property type="match status" value="1"/>
</dbReference>
<dbReference type="EMBL" id="SVER01000017">
    <property type="protein sequence ID" value="MBE5919705.1"/>
    <property type="molecule type" value="Genomic_DNA"/>
</dbReference>
<dbReference type="InterPro" id="IPR041633">
    <property type="entry name" value="Polbeta"/>
</dbReference>
<dbReference type="PANTHER" id="PTHR43852">
    <property type="entry name" value="NUCLEOTIDYLTRANSFERASE"/>
    <property type="match status" value="1"/>
</dbReference>
<accession>A0A927UC41</accession>
<organism evidence="2 3">
    <name type="scientific">Pseudobutyrivibrio ruminis</name>
    <dbReference type="NCBI Taxonomy" id="46206"/>
    <lineage>
        <taxon>Bacteria</taxon>
        <taxon>Bacillati</taxon>
        <taxon>Bacillota</taxon>
        <taxon>Clostridia</taxon>
        <taxon>Lachnospirales</taxon>
        <taxon>Lachnospiraceae</taxon>
        <taxon>Pseudobutyrivibrio</taxon>
    </lineage>
</organism>
<dbReference type="PANTHER" id="PTHR43852:SF3">
    <property type="entry name" value="NUCLEOTIDYLTRANSFERASE"/>
    <property type="match status" value="1"/>
</dbReference>
<name>A0A927UC41_9FIRM</name>
<evidence type="ECO:0000313" key="3">
    <source>
        <dbReference type="Proteomes" id="UP000766246"/>
    </source>
</evidence>
<evidence type="ECO:0000313" key="2">
    <source>
        <dbReference type="EMBL" id="MBE5919705.1"/>
    </source>
</evidence>
<dbReference type="CDD" id="cd05403">
    <property type="entry name" value="NT_KNTase_like"/>
    <property type="match status" value="1"/>
</dbReference>
<sequence>MSEKILTIETINVALTPVFIEHGVKEAILFGSYAKGNARENSDIDIYVDSGLKGLSFFGLLEDMVMTLGKQIDLIDVSQIKPNSKLFNEIKEYGVTIYEYKRNM</sequence>
<protein>
    <submittedName>
        <fullName evidence="2">Nucleotidyltransferase domain-containing protein</fullName>
    </submittedName>
</protein>
<reference evidence="2" key="1">
    <citation type="submission" date="2019-04" db="EMBL/GenBank/DDBJ databases">
        <title>Evolution of Biomass-Degrading Anaerobic Consortia Revealed by Metagenomics.</title>
        <authorList>
            <person name="Peng X."/>
        </authorList>
    </citation>
    <scope>NUCLEOTIDE SEQUENCE</scope>
    <source>
        <strain evidence="2">SIG311</strain>
    </source>
</reference>
<evidence type="ECO:0000259" key="1">
    <source>
        <dbReference type="Pfam" id="PF18765"/>
    </source>
</evidence>
<dbReference type="Gene3D" id="3.30.460.10">
    <property type="entry name" value="Beta Polymerase, domain 2"/>
    <property type="match status" value="1"/>
</dbReference>
<dbReference type="InterPro" id="IPR052930">
    <property type="entry name" value="TA_antitoxin_MntA"/>
</dbReference>
<dbReference type="Pfam" id="PF18765">
    <property type="entry name" value="Polbeta"/>
    <property type="match status" value="1"/>
</dbReference>
<dbReference type="AlphaFoldDB" id="A0A927UC41"/>
<proteinExistence type="predicted"/>
<dbReference type="InterPro" id="IPR043519">
    <property type="entry name" value="NT_sf"/>
</dbReference>
<comment type="caution">
    <text evidence="2">The sequence shown here is derived from an EMBL/GenBank/DDBJ whole genome shotgun (WGS) entry which is preliminary data.</text>
</comment>